<accession>X1N2C4</accession>
<reference evidence="1" key="1">
    <citation type="journal article" date="2014" name="Front. Microbiol.">
        <title>High frequency of phylogenetically diverse reductive dehalogenase-homologous genes in deep subseafloor sedimentary metagenomes.</title>
        <authorList>
            <person name="Kawai M."/>
            <person name="Futagami T."/>
            <person name="Toyoda A."/>
            <person name="Takaki Y."/>
            <person name="Nishi S."/>
            <person name="Hori S."/>
            <person name="Arai W."/>
            <person name="Tsubouchi T."/>
            <person name="Morono Y."/>
            <person name="Uchiyama I."/>
            <person name="Ito T."/>
            <person name="Fujiyama A."/>
            <person name="Inagaki F."/>
            <person name="Takami H."/>
        </authorList>
    </citation>
    <scope>NUCLEOTIDE SEQUENCE</scope>
    <source>
        <strain evidence="1">Expedition CK06-06</strain>
    </source>
</reference>
<organism evidence="1">
    <name type="scientific">marine sediment metagenome</name>
    <dbReference type="NCBI Taxonomy" id="412755"/>
    <lineage>
        <taxon>unclassified sequences</taxon>
        <taxon>metagenomes</taxon>
        <taxon>ecological metagenomes</taxon>
    </lineage>
</organism>
<dbReference type="InterPro" id="IPR027304">
    <property type="entry name" value="Trigger_fact/SurA_dom_sf"/>
</dbReference>
<evidence type="ECO:0000313" key="1">
    <source>
        <dbReference type="EMBL" id="GAI24421.1"/>
    </source>
</evidence>
<name>X1N2C4_9ZZZZ</name>
<sequence>GEFSFLLSSKIKFIGGSIGIDPLRERILYDQVINELIMGRILKSQIIKRDIFISDKQIIDIIKNSPPTEIYQDTTFWIGGQFDYSRYYELLKEPRLREFINDYAKRIKEDLPRRILSGEISSLVRLTQSEIMENLM</sequence>
<dbReference type="SUPFAM" id="SSF109998">
    <property type="entry name" value="Triger factor/SurA peptide-binding domain-like"/>
    <property type="match status" value="1"/>
</dbReference>
<gene>
    <name evidence="1" type="ORF">S06H3_24454</name>
</gene>
<feature type="non-terminal residue" evidence="1">
    <location>
        <position position="1"/>
    </location>
</feature>
<protein>
    <submittedName>
        <fullName evidence="1">Uncharacterized protein</fullName>
    </submittedName>
</protein>
<feature type="non-terminal residue" evidence="1">
    <location>
        <position position="136"/>
    </location>
</feature>
<dbReference type="AlphaFoldDB" id="X1N2C4"/>
<dbReference type="EMBL" id="BARV01013608">
    <property type="protein sequence ID" value="GAI24421.1"/>
    <property type="molecule type" value="Genomic_DNA"/>
</dbReference>
<dbReference type="Pfam" id="PF13623">
    <property type="entry name" value="SurA_N_2"/>
    <property type="match status" value="1"/>
</dbReference>
<comment type="caution">
    <text evidence="1">The sequence shown here is derived from an EMBL/GenBank/DDBJ whole genome shotgun (WGS) entry which is preliminary data.</text>
</comment>
<proteinExistence type="predicted"/>